<dbReference type="SUPFAM" id="SSF103506">
    <property type="entry name" value="Mitochondrial carrier"/>
    <property type="match status" value="1"/>
</dbReference>
<dbReference type="AlphaFoldDB" id="A0A0W0YFE7"/>
<dbReference type="PATRIC" id="fig|45074.5.peg.3476"/>
<evidence type="ECO:0000313" key="5">
    <source>
        <dbReference type="Proteomes" id="UP000054703"/>
    </source>
</evidence>
<comment type="subcellular location">
    <subcellularLocation>
        <location evidence="1">Membrane</location>
    </subcellularLocation>
</comment>
<sequence length="298" mass="32760">MHEKKDNSTFSNSKPFNQEEFKENVLKGAVIGATSTTTTFGLIDKPLAQATKSVAENSKFHSQSFKWFTQQAIQANYTQIWNNSVYARAYRAAWIYPFKGYPIALLNSCMKNTVLFPAIYLSEKALNTQLTDMENAKKYSGFLGGLATVYITTPISVIKARMMTNVPLNTLSASRFMSGVNAIAMRDAIQYGVYFNTLDYLKGKYSDNSLIAGVAGIVGYTFSNPLSVIGLNQKITAKPVNMAAMASQIYKTSGVKGFYPLIGLSAFGMFARGIAINHGKKIYDPLINNDPCAISNKL</sequence>
<evidence type="ECO:0008006" key="6">
    <source>
        <dbReference type="Google" id="ProtNLM"/>
    </source>
</evidence>
<evidence type="ECO:0000313" key="4">
    <source>
        <dbReference type="EMBL" id="KTD55681.1"/>
    </source>
</evidence>
<dbReference type="InterPro" id="IPR023395">
    <property type="entry name" value="MCP_dom_sf"/>
</dbReference>
<dbReference type="Gene3D" id="1.50.40.10">
    <property type="entry name" value="Mitochondrial carrier domain"/>
    <property type="match status" value="1"/>
</dbReference>
<dbReference type="EMBL" id="LNYU01000085">
    <property type="protein sequence ID" value="KTD55681.1"/>
    <property type="molecule type" value="Genomic_DNA"/>
</dbReference>
<dbReference type="STRING" id="45074.Lsan_3233"/>
<dbReference type="GO" id="GO:0016020">
    <property type="term" value="C:membrane"/>
    <property type="evidence" value="ECO:0007669"/>
    <property type="project" value="UniProtKB-SubCell"/>
</dbReference>
<gene>
    <name evidence="4" type="ORF">Lsan_3233</name>
</gene>
<dbReference type="OrthoDB" id="5647561at2"/>
<reference evidence="4 5" key="1">
    <citation type="submission" date="2015-11" db="EMBL/GenBank/DDBJ databases">
        <title>Genomic analysis of 38 Legionella species identifies large and diverse effector repertoires.</title>
        <authorList>
            <person name="Burstein D."/>
            <person name="Amaro F."/>
            <person name="Zusman T."/>
            <person name="Lifshitz Z."/>
            <person name="Cohen O."/>
            <person name="Gilbert J.A."/>
            <person name="Pupko T."/>
            <person name="Shuman H.A."/>
            <person name="Segal G."/>
        </authorList>
    </citation>
    <scope>NUCLEOTIDE SEQUENCE [LARGE SCALE GENOMIC DNA]</scope>
    <source>
        <strain evidence="4 5">SC-63-C7</strain>
    </source>
</reference>
<keyword evidence="5" id="KW-1185">Reference proteome</keyword>
<proteinExistence type="predicted"/>
<protein>
    <recommendedName>
        <fullName evidence="6">Mitochondrial carrier protein</fullName>
    </recommendedName>
</protein>
<organism evidence="4 5">
    <name type="scientific">Legionella santicrucis</name>
    <dbReference type="NCBI Taxonomy" id="45074"/>
    <lineage>
        <taxon>Bacteria</taxon>
        <taxon>Pseudomonadati</taxon>
        <taxon>Pseudomonadota</taxon>
        <taxon>Gammaproteobacteria</taxon>
        <taxon>Legionellales</taxon>
        <taxon>Legionellaceae</taxon>
        <taxon>Legionella</taxon>
    </lineage>
</organism>
<dbReference type="RefSeq" id="WP_058515173.1">
    <property type="nucleotide sequence ID" value="NZ_CAAAIH010000071.1"/>
</dbReference>
<evidence type="ECO:0000256" key="1">
    <source>
        <dbReference type="ARBA" id="ARBA00004370"/>
    </source>
</evidence>
<dbReference type="Proteomes" id="UP000054703">
    <property type="component" value="Unassembled WGS sequence"/>
</dbReference>
<comment type="caution">
    <text evidence="4">The sequence shown here is derived from an EMBL/GenBank/DDBJ whole genome shotgun (WGS) entry which is preliminary data.</text>
</comment>
<evidence type="ECO:0000256" key="3">
    <source>
        <dbReference type="ARBA" id="ARBA00023136"/>
    </source>
</evidence>
<accession>A0A0W0YFE7</accession>
<keyword evidence="2" id="KW-0812">Transmembrane</keyword>
<evidence type="ECO:0000256" key="2">
    <source>
        <dbReference type="ARBA" id="ARBA00022692"/>
    </source>
</evidence>
<name>A0A0W0YFE7_9GAMM</name>
<keyword evidence="3" id="KW-0472">Membrane</keyword>